<evidence type="ECO:0000313" key="1">
    <source>
        <dbReference type="EMBL" id="KAI4863893.1"/>
    </source>
</evidence>
<organism evidence="1 2">
    <name type="scientific">Hypoxylon rubiginosum</name>
    <dbReference type="NCBI Taxonomy" id="110542"/>
    <lineage>
        <taxon>Eukaryota</taxon>
        <taxon>Fungi</taxon>
        <taxon>Dikarya</taxon>
        <taxon>Ascomycota</taxon>
        <taxon>Pezizomycotina</taxon>
        <taxon>Sordariomycetes</taxon>
        <taxon>Xylariomycetidae</taxon>
        <taxon>Xylariales</taxon>
        <taxon>Hypoxylaceae</taxon>
        <taxon>Hypoxylon</taxon>
    </lineage>
</organism>
<keyword evidence="2" id="KW-1185">Reference proteome</keyword>
<dbReference type="Proteomes" id="UP001497700">
    <property type="component" value="Unassembled WGS sequence"/>
</dbReference>
<protein>
    <submittedName>
        <fullName evidence="1">Uncharacterized protein</fullName>
    </submittedName>
</protein>
<reference evidence="1 2" key="1">
    <citation type="journal article" date="2022" name="New Phytol.">
        <title>Ecological generalism drives hyperdiversity of secondary metabolite gene clusters in xylarialean endophytes.</title>
        <authorList>
            <person name="Franco M.E.E."/>
            <person name="Wisecaver J.H."/>
            <person name="Arnold A.E."/>
            <person name="Ju Y.M."/>
            <person name="Slot J.C."/>
            <person name="Ahrendt S."/>
            <person name="Moore L.P."/>
            <person name="Eastman K.E."/>
            <person name="Scott K."/>
            <person name="Konkel Z."/>
            <person name="Mondo S.J."/>
            <person name="Kuo A."/>
            <person name="Hayes R.D."/>
            <person name="Haridas S."/>
            <person name="Andreopoulos B."/>
            <person name="Riley R."/>
            <person name="LaButti K."/>
            <person name="Pangilinan J."/>
            <person name="Lipzen A."/>
            <person name="Amirebrahimi M."/>
            <person name="Yan J."/>
            <person name="Adam C."/>
            <person name="Keymanesh K."/>
            <person name="Ng V."/>
            <person name="Louie K."/>
            <person name="Northen T."/>
            <person name="Drula E."/>
            <person name="Henrissat B."/>
            <person name="Hsieh H.M."/>
            <person name="Youens-Clark K."/>
            <person name="Lutzoni F."/>
            <person name="Miadlikowska J."/>
            <person name="Eastwood D.C."/>
            <person name="Hamelin R.C."/>
            <person name="Grigoriev I.V."/>
            <person name="U'Ren J.M."/>
        </authorList>
    </citation>
    <scope>NUCLEOTIDE SEQUENCE [LARGE SCALE GENOMIC DNA]</scope>
    <source>
        <strain evidence="1 2">CBS 119005</strain>
    </source>
</reference>
<accession>A0ACB9YY65</accession>
<name>A0ACB9YY65_9PEZI</name>
<sequence length="177" mass="20194">MCTHSKTIYRCNHAHTSPWPCKPCRRQHDFAAGRRTLPCDEVWTHGRNNFRVAQECQYCQEKKTKLDRRFDYAKMRLADLRRQLEASYRECGKHMEDAGLSTTSTTTPEGSRPGSSASTSTATSTVTAESRRQYSQEKPIKSSASSAGEEEKIDPVQEFLRKKRLESDAHLMMLCAN</sequence>
<proteinExistence type="predicted"/>
<comment type="caution">
    <text evidence="1">The sequence shown here is derived from an EMBL/GenBank/DDBJ whole genome shotgun (WGS) entry which is preliminary data.</text>
</comment>
<dbReference type="EMBL" id="MU393495">
    <property type="protein sequence ID" value="KAI4863893.1"/>
    <property type="molecule type" value="Genomic_DNA"/>
</dbReference>
<evidence type="ECO:0000313" key="2">
    <source>
        <dbReference type="Proteomes" id="UP001497700"/>
    </source>
</evidence>
<gene>
    <name evidence="1" type="ORF">F4820DRAFT_449522</name>
</gene>